<dbReference type="AlphaFoldDB" id="A0A101FX37"/>
<comment type="caution">
    <text evidence="2">The sequence shown here is derived from an EMBL/GenBank/DDBJ whole genome shotgun (WGS) entry which is preliminary data.</text>
</comment>
<dbReference type="Pfam" id="PF02645">
    <property type="entry name" value="DegV"/>
    <property type="match status" value="1"/>
</dbReference>
<dbReference type="GO" id="GO:0008289">
    <property type="term" value="F:lipid binding"/>
    <property type="evidence" value="ECO:0007669"/>
    <property type="project" value="UniProtKB-KW"/>
</dbReference>
<dbReference type="InterPro" id="IPR050270">
    <property type="entry name" value="DegV_domain_contain"/>
</dbReference>
<dbReference type="PATRIC" id="fig|167964.4.peg.1083"/>
<dbReference type="EMBL" id="LGFU01000089">
    <property type="protein sequence ID" value="KUK46024.1"/>
    <property type="molecule type" value="Genomic_DNA"/>
</dbReference>
<dbReference type="Proteomes" id="UP000064249">
    <property type="component" value="Unassembled WGS sequence"/>
</dbReference>
<dbReference type="NCBIfam" id="TIGR00762">
    <property type="entry name" value="DegV"/>
    <property type="match status" value="1"/>
</dbReference>
<evidence type="ECO:0000256" key="1">
    <source>
        <dbReference type="ARBA" id="ARBA00023121"/>
    </source>
</evidence>
<reference evidence="2 3" key="1">
    <citation type="journal article" date="2015" name="MBio">
        <title>Genome-Resolved Metagenomic Analysis Reveals Roles for Candidate Phyla and Other Microbial Community Members in Biogeochemical Transformations in Oil Reservoirs.</title>
        <authorList>
            <person name="Hu P."/>
            <person name="Tom L."/>
            <person name="Singh A."/>
            <person name="Thomas B.C."/>
            <person name="Baker B.J."/>
            <person name="Piceno Y.M."/>
            <person name="Andersen G.L."/>
            <person name="Banfield J.F."/>
        </authorList>
    </citation>
    <scope>NUCLEOTIDE SEQUENCE [LARGE SCALE GENOMIC DNA]</scope>
    <source>
        <strain evidence="2">46_16</strain>
    </source>
</reference>
<evidence type="ECO:0008006" key="4">
    <source>
        <dbReference type="Google" id="ProtNLM"/>
    </source>
</evidence>
<dbReference type="InterPro" id="IPR003797">
    <property type="entry name" value="DegV"/>
</dbReference>
<dbReference type="PROSITE" id="PS51482">
    <property type="entry name" value="DEGV"/>
    <property type="match status" value="1"/>
</dbReference>
<dbReference type="PANTHER" id="PTHR33434:SF2">
    <property type="entry name" value="FATTY ACID-BINDING PROTEIN TM_1468"/>
    <property type="match status" value="1"/>
</dbReference>
<sequence>MSKVAIVTDSTAYIPEDLVSSYNISVVPLMVIWGEETLRDNIDISPTEFYDRLSEAKIMPSTSQAAISDFADVFHKLHSQGYDILTIVMSAALSGTIDSAIQAKKMVPEATIEIIDSKFTSLPLAYMAIAAARAAKWGASLAECKELAEKIRANTQVYFAVDTLEFLHRGGRIGGASRFLGTALDLKPILYLHEGKVEALERVRTSKRAHQRLIELVETDINGRTPINLMGVVSASAEESASKLLEKILKHFDPKEVLLTNISPVIGTHAGPGTVGVAFVVGIDPDLIDG</sequence>
<proteinExistence type="predicted"/>
<gene>
    <name evidence="2" type="ORF">XD73_1105</name>
</gene>
<evidence type="ECO:0000313" key="2">
    <source>
        <dbReference type="EMBL" id="KUK46024.1"/>
    </source>
</evidence>
<accession>A0A101FX37</accession>
<keyword evidence="1" id="KW-0446">Lipid-binding</keyword>
<dbReference type="InterPro" id="IPR043168">
    <property type="entry name" value="DegV_C"/>
</dbReference>
<protein>
    <recommendedName>
        <fullName evidence="4">DegV family protein</fullName>
    </recommendedName>
</protein>
<name>A0A101FX37_9CHLR</name>
<organism evidence="2 3">
    <name type="scientific">Anaerolinea thermophila</name>
    <dbReference type="NCBI Taxonomy" id="167964"/>
    <lineage>
        <taxon>Bacteria</taxon>
        <taxon>Bacillati</taxon>
        <taxon>Chloroflexota</taxon>
        <taxon>Anaerolineae</taxon>
        <taxon>Anaerolineales</taxon>
        <taxon>Anaerolineaceae</taxon>
        <taxon>Anaerolinea</taxon>
    </lineage>
</organism>
<dbReference type="PANTHER" id="PTHR33434">
    <property type="entry name" value="DEGV DOMAIN-CONTAINING PROTEIN DR_1986-RELATED"/>
    <property type="match status" value="1"/>
</dbReference>
<dbReference type="Gene3D" id="3.40.50.10170">
    <property type="match status" value="1"/>
</dbReference>
<dbReference type="SUPFAM" id="SSF82549">
    <property type="entry name" value="DAK1/DegV-like"/>
    <property type="match status" value="1"/>
</dbReference>
<dbReference type="Gene3D" id="3.30.1180.10">
    <property type="match status" value="1"/>
</dbReference>
<evidence type="ECO:0000313" key="3">
    <source>
        <dbReference type="Proteomes" id="UP000064249"/>
    </source>
</evidence>